<organism evidence="12 13">
    <name type="scientific">Lacrimispora xylanisolvens</name>
    <dbReference type="NCBI Taxonomy" id="384636"/>
    <lineage>
        <taxon>Bacteria</taxon>
        <taxon>Bacillati</taxon>
        <taxon>Bacillota</taxon>
        <taxon>Clostridia</taxon>
        <taxon>Lachnospirales</taxon>
        <taxon>Lachnospiraceae</taxon>
        <taxon>Lacrimispora</taxon>
    </lineage>
</organism>
<dbReference type="CDD" id="cd12912">
    <property type="entry name" value="PDC2_MCP_like"/>
    <property type="match status" value="1"/>
</dbReference>
<protein>
    <submittedName>
        <fullName evidence="12">Methyl-accepting chemotaxis protein</fullName>
    </submittedName>
</protein>
<keyword evidence="6 9" id="KW-0472">Membrane</keyword>
<keyword evidence="2" id="KW-1003">Cell membrane</keyword>
<feature type="domain" description="Methyl-accepting transducer" evidence="10">
    <location>
        <begin position="429"/>
        <end position="658"/>
    </location>
</feature>
<comment type="similarity">
    <text evidence="7">Belongs to the methyl-accepting chemotaxis (MCP) protein family.</text>
</comment>
<keyword evidence="3" id="KW-0145">Chemotaxis</keyword>
<evidence type="ECO:0000256" key="3">
    <source>
        <dbReference type="ARBA" id="ARBA00022500"/>
    </source>
</evidence>
<evidence type="ECO:0000256" key="4">
    <source>
        <dbReference type="ARBA" id="ARBA00022692"/>
    </source>
</evidence>
<dbReference type="Pfam" id="PF00015">
    <property type="entry name" value="MCPsignal"/>
    <property type="match status" value="1"/>
</dbReference>
<evidence type="ECO:0000313" key="12">
    <source>
        <dbReference type="EMBL" id="PPK83418.1"/>
    </source>
</evidence>
<dbReference type="Gene3D" id="6.10.340.10">
    <property type="match status" value="1"/>
</dbReference>
<evidence type="ECO:0000256" key="2">
    <source>
        <dbReference type="ARBA" id="ARBA00022475"/>
    </source>
</evidence>
<dbReference type="CDD" id="cd11386">
    <property type="entry name" value="MCP_signal"/>
    <property type="match status" value="1"/>
</dbReference>
<dbReference type="PANTHER" id="PTHR43531">
    <property type="entry name" value="PROTEIN ICFG"/>
    <property type="match status" value="1"/>
</dbReference>
<dbReference type="CDD" id="cd06225">
    <property type="entry name" value="HAMP"/>
    <property type="match status" value="1"/>
</dbReference>
<feature type="transmembrane region" description="Helical" evidence="9">
    <location>
        <begin position="34"/>
        <end position="58"/>
    </location>
</feature>
<dbReference type="GO" id="GO:0007165">
    <property type="term" value="P:signal transduction"/>
    <property type="evidence" value="ECO:0007669"/>
    <property type="project" value="UniProtKB-KW"/>
</dbReference>
<evidence type="ECO:0000256" key="8">
    <source>
        <dbReference type="PROSITE-ProRule" id="PRU00284"/>
    </source>
</evidence>
<dbReference type="AlphaFoldDB" id="A0A2S6HZC9"/>
<gene>
    <name evidence="12" type="ORF">BXY41_101482</name>
</gene>
<comment type="caution">
    <text evidence="12">The sequence shown here is derived from an EMBL/GenBank/DDBJ whole genome shotgun (WGS) entry which is preliminary data.</text>
</comment>
<evidence type="ECO:0000313" key="13">
    <source>
        <dbReference type="Proteomes" id="UP000237749"/>
    </source>
</evidence>
<dbReference type="Pfam" id="PF02743">
    <property type="entry name" value="dCache_1"/>
    <property type="match status" value="1"/>
</dbReference>
<dbReference type="PROSITE" id="PS50111">
    <property type="entry name" value="CHEMOTAXIS_TRANSDUC_2"/>
    <property type="match status" value="1"/>
</dbReference>
<reference evidence="12 13" key="1">
    <citation type="submission" date="2018-02" db="EMBL/GenBank/DDBJ databases">
        <title>Genomic Encyclopedia of Archaeal and Bacterial Type Strains, Phase II (KMG-II): from individual species to whole genera.</title>
        <authorList>
            <person name="Goeker M."/>
        </authorList>
    </citation>
    <scope>NUCLEOTIDE SEQUENCE [LARGE SCALE GENOMIC DNA]</scope>
    <source>
        <strain evidence="12 13">DSM 3808</strain>
    </source>
</reference>
<evidence type="ECO:0000256" key="1">
    <source>
        <dbReference type="ARBA" id="ARBA00004651"/>
    </source>
</evidence>
<dbReference type="SMART" id="SM00304">
    <property type="entry name" value="HAMP"/>
    <property type="match status" value="1"/>
</dbReference>
<proteinExistence type="inferred from homology"/>
<keyword evidence="8" id="KW-0807">Transducer</keyword>
<dbReference type="SMART" id="SM00283">
    <property type="entry name" value="MA"/>
    <property type="match status" value="1"/>
</dbReference>
<dbReference type="PANTHER" id="PTHR43531:SF11">
    <property type="entry name" value="METHYL-ACCEPTING CHEMOTAXIS PROTEIN 3"/>
    <property type="match status" value="1"/>
</dbReference>
<keyword evidence="4 9" id="KW-0812">Transmembrane</keyword>
<evidence type="ECO:0000256" key="5">
    <source>
        <dbReference type="ARBA" id="ARBA00022989"/>
    </source>
</evidence>
<dbReference type="InterPro" id="IPR004089">
    <property type="entry name" value="MCPsignal_dom"/>
</dbReference>
<dbReference type="Gene3D" id="3.30.450.20">
    <property type="entry name" value="PAS domain"/>
    <property type="match status" value="1"/>
</dbReference>
<dbReference type="InterPro" id="IPR033479">
    <property type="entry name" value="dCache_1"/>
</dbReference>
<dbReference type="InterPro" id="IPR003660">
    <property type="entry name" value="HAMP_dom"/>
</dbReference>
<feature type="domain" description="HAMP" evidence="11">
    <location>
        <begin position="326"/>
        <end position="379"/>
    </location>
</feature>
<dbReference type="GO" id="GO:0004888">
    <property type="term" value="F:transmembrane signaling receptor activity"/>
    <property type="evidence" value="ECO:0007669"/>
    <property type="project" value="TreeGrafter"/>
</dbReference>
<evidence type="ECO:0000259" key="11">
    <source>
        <dbReference type="PROSITE" id="PS50885"/>
    </source>
</evidence>
<evidence type="ECO:0000256" key="6">
    <source>
        <dbReference type="ARBA" id="ARBA00023136"/>
    </source>
</evidence>
<name>A0A2S6HZC9_9FIRM</name>
<dbReference type="GO" id="GO:0006935">
    <property type="term" value="P:chemotaxis"/>
    <property type="evidence" value="ECO:0007669"/>
    <property type="project" value="UniProtKB-KW"/>
</dbReference>
<comment type="subcellular location">
    <subcellularLocation>
        <location evidence="1">Cell membrane</location>
        <topology evidence="1">Multi-pass membrane protein</topology>
    </subcellularLocation>
</comment>
<dbReference type="Proteomes" id="UP000237749">
    <property type="component" value="Unassembled WGS sequence"/>
</dbReference>
<evidence type="ECO:0000256" key="9">
    <source>
        <dbReference type="SAM" id="Phobius"/>
    </source>
</evidence>
<keyword evidence="5 9" id="KW-1133">Transmembrane helix</keyword>
<dbReference type="Pfam" id="PF00672">
    <property type="entry name" value="HAMP"/>
    <property type="match status" value="1"/>
</dbReference>
<dbReference type="InterPro" id="IPR051310">
    <property type="entry name" value="MCP_chemotaxis"/>
</dbReference>
<feature type="transmembrane region" description="Helical" evidence="9">
    <location>
        <begin position="303"/>
        <end position="322"/>
    </location>
</feature>
<dbReference type="SUPFAM" id="SSF58104">
    <property type="entry name" value="Methyl-accepting chemotaxis protein (MCP) signaling domain"/>
    <property type="match status" value="1"/>
</dbReference>
<dbReference type="OrthoDB" id="1109395at2"/>
<evidence type="ECO:0000256" key="7">
    <source>
        <dbReference type="ARBA" id="ARBA00029447"/>
    </source>
</evidence>
<evidence type="ECO:0000259" key="10">
    <source>
        <dbReference type="PROSITE" id="PS50111"/>
    </source>
</evidence>
<dbReference type="GO" id="GO:0005886">
    <property type="term" value="C:plasma membrane"/>
    <property type="evidence" value="ECO:0007669"/>
    <property type="project" value="UniProtKB-SubCell"/>
</dbReference>
<dbReference type="EMBL" id="PTJA01000001">
    <property type="protein sequence ID" value="PPK83418.1"/>
    <property type="molecule type" value="Genomic_DNA"/>
</dbReference>
<dbReference type="PROSITE" id="PS50885">
    <property type="entry name" value="HAMP"/>
    <property type="match status" value="1"/>
</dbReference>
<dbReference type="Gene3D" id="1.10.287.950">
    <property type="entry name" value="Methyl-accepting chemotaxis protein"/>
    <property type="match status" value="1"/>
</dbReference>
<keyword evidence="13" id="KW-1185">Reference proteome</keyword>
<sequence>MAVAGRIKAFQRVIKKSGEGNDSEGKKKSIKGRLLFGIIAMCITISVLFGLFNGYLFYRDAKKNTDMRLMESAEAYSQSVQNAIDIYKIKIEAIAQYTSITNQNKNADQRKDAMDKLAEAYGFLEVTTADVNGKAANGTDMSQLEFFNRALKGETYISTTMKNEELGKTVLVIAAKINNGQYNGVVTGTLDADVFSKMIDGVSIGKSGYGFIVDKEGKVVAHKDRATVTNETNYIEMGKTDKTFAATSNNIKDMIAGNTSIRSSRLRGKTLVMGYTPITNSDGWSIAVVAEQSEMMAGFYQSLVITIVLAALMILASLIMSFKIAAPIVKPIVNLVERIKKLDEGDLHSEVPQIHTGDELESLSRSFTGTINTLNNYINEISSILSGLEKGDCTVLVTQDYKGDFVQIKDSLNGITYNLNSVFSKIKESSDRVADGSRQISDASQALASGAAEQAATVEELSASVSGVSTRAQENADNVQKATGYVRQAVSGMDEGNAYMEKLDHSMKEIGQASEKISSITKVIEDIAFQTNILALNAAVESARAGEAGKGFAVVADEVRNLAGKSAEAAKQTAELIGHSVETVSEGVKIAYETTRILKSAAEKSGQVERTIQEIAAASNEQVEAIEQINQGLNQVSSVVQTNAATAEESSASSEELDTQAQVLKQEVERFRLQGECTQQVEEPVLYEAAATAELQEDTGFQEYTAQKEETVLPVSYIHDSAKY</sequence>
<accession>A0A2S6HZC9</accession>